<dbReference type="EMBL" id="JWZT01001778">
    <property type="protein sequence ID" value="KII71393.1"/>
    <property type="molecule type" value="Genomic_DNA"/>
</dbReference>
<organism evidence="1 2">
    <name type="scientific">Thelohanellus kitauei</name>
    <name type="common">Myxosporean</name>
    <dbReference type="NCBI Taxonomy" id="669202"/>
    <lineage>
        <taxon>Eukaryota</taxon>
        <taxon>Metazoa</taxon>
        <taxon>Cnidaria</taxon>
        <taxon>Myxozoa</taxon>
        <taxon>Myxosporea</taxon>
        <taxon>Bivalvulida</taxon>
        <taxon>Platysporina</taxon>
        <taxon>Myxobolidae</taxon>
        <taxon>Thelohanellus</taxon>
    </lineage>
</organism>
<sequence>MHYLNQCSSISKWKLLVKSGRREIETEPILGLTHALGCLYWSLITIKTQVNCCALATSSYLGAETSDLRPRPEMSKDSTKENSQLRQNFIYLRNIASTPDIPFFYKNSVVSGERASNEDAKSLSAQRAKWAYKYHARIDPKAEIDRLLPHDLLLIHRQLTYLCKCGRLAY</sequence>
<gene>
    <name evidence="1" type="ORF">RF11_02917</name>
</gene>
<evidence type="ECO:0000313" key="1">
    <source>
        <dbReference type="EMBL" id="KII71393.1"/>
    </source>
</evidence>
<evidence type="ECO:0000313" key="2">
    <source>
        <dbReference type="Proteomes" id="UP000031668"/>
    </source>
</evidence>
<name>A0A0C2JPU3_THEKT</name>
<accession>A0A0C2JPU3</accession>
<comment type="caution">
    <text evidence="1">The sequence shown here is derived from an EMBL/GenBank/DDBJ whole genome shotgun (WGS) entry which is preliminary data.</text>
</comment>
<keyword evidence="2" id="KW-1185">Reference proteome</keyword>
<proteinExistence type="predicted"/>
<protein>
    <submittedName>
        <fullName evidence="1">Uncharacterized protein</fullName>
    </submittedName>
</protein>
<reference evidence="1 2" key="1">
    <citation type="journal article" date="2014" name="Genome Biol. Evol.">
        <title>The genome of the myxosporean Thelohanellus kitauei shows adaptations to nutrient acquisition within its fish host.</title>
        <authorList>
            <person name="Yang Y."/>
            <person name="Xiong J."/>
            <person name="Zhou Z."/>
            <person name="Huo F."/>
            <person name="Miao W."/>
            <person name="Ran C."/>
            <person name="Liu Y."/>
            <person name="Zhang J."/>
            <person name="Feng J."/>
            <person name="Wang M."/>
            <person name="Wang M."/>
            <person name="Wang L."/>
            <person name="Yao B."/>
        </authorList>
    </citation>
    <scope>NUCLEOTIDE SEQUENCE [LARGE SCALE GENOMIC DNA]</scope>
    <source>
        <strain evidence="1">Wuqing</strain>
    </source>
</reference>
<dbReference type="AlphaFoldDB" id="A0A0C2JPU3"/>
<dbReference type="Proteomes" id="UP000031668">
    <property type="component" value="Unassembled WGS sequence"/>
</dbReference>